<proteinExistence type="predicted"/>
<dbReference type="Proteomes" id="UP000658258">
    <property type="component" value="Unassembled WGS sequence"/>
</dbReference>
<keyword evidence="2" id="KW-1185">Reference proteome</keyword>
<evidence type="ECO:0000313" key="1">
    <source>
        <dbReference type="EMBL" id="GHE53763.1"/>
    </source>
</evidence>
<organism evidence="1 2">
    <name type="scientific">Roseivirga thermotolerans</name>
    <dbReference type="NCBI Taxonomy" id="1758176"/>
    <lineage>
        <taxon>Bacteria</taxon>
        <taxon>Pseudomonadati</taxon>
        <taxon>Bacteroidota</taxon>
        <taxon>Cytophagia</taxon>
        <taxon>Cytophagales</taxon>
        <taxon>Roseivirgaceae</taxon>
        <taxon>Roseivirga</taxon>
    </lineage>
</organism>
<comment type="caution">
    <text evidence="1">The sequence shown here is derived from an EMBL/GenBank/DDBJ whole genome shotgun (WGS) entry which is preliminary data.</text>
</comment>
<protein>
    <submittedName>
        <fullName evidence="1">Uncharacterized protein</fullName>
    </submittedName>
</protein>
<evidence type="ECO:0000313" key="2">
    <source>
        <dbReference type="Proteomes" id="UP000658258"/>
    </source>
</evidence>
<dbReference type="RefSeq" id="WP_189628638.1">
    <property type="nucleotide sequence ID" value="NZ_BNAG01000001.1"/>
</dbReference>
<accession>A0ABQ3I4L5</accession>
<dbReference type="EMBL" id="BNAG01000001">
    <property type="protein sequence ID" value="GHE53763.1"/>
    <property type="molecule type" value="Genomic_DNA"/>
</dbReference>
<gene>
    <name evidence="1" type="ORF">GCM10011340_05340</name>
</gene>
<sequence>MLYQLKQSEVLTVSQKIGESICDKTFQNYTKIDGEQLISLTNSRQVNSFIIRSLFNQWRKEVERLESPYFDFKHEKVQAALKDFMNVLSNHISIDRKHLEPILNQAIADTVLIVFEPRVFLETVLERLAKPQDFKRQFKYIKNNRELFKKLVDQMGDFDTKASVLQIYDGLNQSNKEEVNAPAFLEKLNAGHLLHNLFDEKEEPKPEKPTEPEVPANVASKVVAEELAVEKKEEKAATTLNDRFEKGNKSQTLAEKLQRKVNKSIEASLTLNEKFMFQNNLFHGDNSRMKQAFAAIDEAESLQEALNIANTFNDGWDMDSEEVEAFMGVLERRFA</sequence>
<reference evidence="2" key="1">
    <citation type="journal article" date="2019" name="Int. J. Syst. Evol. Microbiol.">
        <title>The Global Catalogue of Microorganisms (GCM) 10K type strain sequencing project: providing services to taxonomists for standard genome sequencing and annotation.</title>
        <authorList>
            <consortium name="The Broad Institute Genomics Platform"/>
            <consortium name="The Broad Institute Genome Sequencing Center for Infectious Disease"/>
            <person name="Wu L."/>
            <person name="Ma J."/>
        </authorList>
    </citation>
    <scope>NUCLEOTIDE SEQUENCE [LARGE SCALE GENOMIC DNA]</scope>
    <source>
        <strain evidence="2">CGMCC 1.15111</strain>
    </source>
</reference>
<name>A0ABQ3I4L5_9BACT</name>